<evidence type="ECO:0008006" key="4">
    <source>
        <dbReference type="Google" id="ProtNLM"/>
    </source>
</evidence>
<accession>A0A1I5IC10</accession>
<dbReference type="RefSeq" id="WP_075022004.1">
    <property type="nucleotide sequence ID" value="NZ_FOVH01000007.1"/>
</dbReference>
<dbReference type="Proteomes" id="UP000183413">
    <property type="component" value="Unassembled WGS sequence"/>
</dbReference>
<dbReference type="InParanoid" id="A0A1I5IC10"/>
<sequence length="372" mass="38979">MADDRDERQPLSWLIRRWAGPLAMAVAVAASIGAVRLLTDEGFSSTGPLADREPRFLLTVWDTGDSPHGSGRKPWLQVRALRQDGRSRPVDSVRPPASAGTAQEIIEAPGGAFVVSSLREDPCESRLYRFGLTGDGHVEDLEPLGEAGAVPARVAGLAMSPDGARLAFTTAPCTEDPQAPLPPATVTVLDIDSNDRRTWTAAAPSLIGEIAWARDGRTLGYALSDVRQGASAGHGWPGGQGESTVENVTVHALDTRAKGADLGGGRILFRQPGGSGAVTTAVMNPDGRTGLGVLKRERPATTVFFSFAGGGPMRVTRTIEREPNTVALIAVSGEGERRYACLGGIDSFGRVTDGAFTNRSGSVSGCGSAYAY</sequence>
<dbReference type="EMBL" id="FOVH01000007">
    <property type="protein sequence ID" value="SFO58115.1"/>
    <property type="molecule type" value="Genomic_DNA"/>
</dbReference>
<name>A0A1I5IC10_9ACTN</name>
<keyword evidence="1" id="KW-0812">Transmembrane</keyword>
<dbReference type="STRING" id="1993.SAMN04489713_107253"/>
<keyword evidence="1" id="KW-1133">Transmembrane helix</keyword>
<evidence type="ECO:0000256" key="1">
    <source>
        <dbReference type="SAM" id="Phobius"/>
    </source>
</evidence>
<evidence type="ECO:0000313" key="3">
    <source>
        <dbReference type="Proteomes" id="UP000183413"/>
    </source>
</evidence>
<keyword evidence="3" id="KW-1185">Reference proteome</keyword>
<protein>
    <recommendedName>
        <fullName evidence="4">WD40-like Beta Propeller Repeat</fullName>
    </recommendedName>
</protein>
<keyword evidence="1" id="KW-0472">Membrane</keyword>
<feature type="transmembrane region" description="Helical" evidence="1">
    <location>
        <begin position="21"/>
        <end position="39"/>
    </location>
</feature>
<proteinExistence type="predicted"/>
<dbReference type="OrthoDB" id="3456855at2"/>
<dbReference type="SUPFAM" id="SSF50969">
    <property type="entry name" value="YVTN repeat-like/Quinoprotein amine dehydrogenase"/>
    <property type="match status" value="1"/>
</dbReference>
<gene>
    <name evidence="2" type="ORF">SAMN04489713_107253</name>
</gene>
<evidence type="ECO:0000313" key="2">
    <source>
        <dbReference type="EMBL" id="SFO58115.1"/>
    </source>
</evidence>
<dbReference type="AlphaFoldDB" id="A0A1I5IC10"/>
<dbReference type="InterPro" id="IPR011044">
    <property type="entry name" value="Quino_amine_DH_bsu"/>
</dbReference>
<reference evidence="2 3" key="1">
    <citation type="submission" date="2016-10" db="EMBL/GenBank/DDBJ databases">
        <authorList>
            <person name="de Groot N.N."/>
        </authorList>
    </citation>
    <scope>NUCLEOTIDE SEQUENCE [LARGE SCALE GENOMIC DNA]</scope>
    <source>
        <strain evidence="2 3">DSM 43067</strain>
    </source>
</reference>
<organism evidence="2 3">
    <name type="scientific">Actinomadura madurae</name>
    <dbReference type="NCBI Taxonomy" id="1993"/>
    <lineage>
        <taxon>Bacteria</taxon>
        <taxon>Bacillati</taxon>
        <taxon>Actinomycetota</taxon>
        <taxon>Actinomycetes</taxon>
        <taxon>Streptosporangiales</taxon>
        <taxon>Thermomonosporaceae</taxon>
        <taxon>Actinomadura</taxon>
    </lineage>
</organism>